<name>A0A934R5X6_9BACT</name>
<keyword evidence="11" id="KW-1185">Reference proteome</keyword>
<dbReference type="Pfam" id="PF02446">
    <property type="entry name" value="Glyco_hydro_77"/>
    <property type="match status" value="1"/>
</dbReference>
<dbReference type="GO" id="GO:0004134">
    <property type="term" value="F:4-alpha-glucanotransferase activity"/>
    <property type="evidence" value="ECO:0007669"/>
    <property type="project" value="UniProtKB-EC"/>
</dbReference>
<dbReference type="Gene3D" id="3.20.20.80">
    <property type="entry name" value="Glycosidases"/>
    <property type="match status" value="1"/>
</dbReference>
<dbReference type="EMBL" id="JAENIK010000012">
    <property type="protein sequence ID" value="MBK1817559.1"/>
    <property type="molecule type" value="Genomic_DNA"/>
</dbReference>
<dbReference type="AlphaFoldDB" id="A0A934R5X6"/>
<evidence type="ECO:0000313" key="10">
    <source>
        <dbReference type="EMBL" id="MBK1817559.1"/>
    </source>
</evidence>
<proteinExistence type="inferred from homology"/>
<keyword evidence="5" id="KW-0328">Glycosyltransferase</keyword>
<gene>
    <name evidence="10" type="ORF">JIN84_18210</name>
</gene>
<sequence>MHTTQPRQAGLLLPAFTPRREGDLGIGDTLALRGWVDWAADHGVAFLQLLPINENGTEESPYSGISSAALDPIYLACEVGEIPGLTEADIARARNQLKAAIQSPLVNYPAVRAAKRSLLELAWSRFKHSEPSLTAEFENFKKLECDWLEDYCLFRHLMEIHGESLTWDQWPEGCRTPQEARKFLSKLRTRDAVGVDHRLDFFAFVQWLCFRQWLALRGHAQARGVKLMGDVPIGISWHSCDVFFNREEFHLDWSGGSPPEGMRQDDPFFQQWGQNWGIPLYRWDHMQANGFQWWRKRIKRLTRIFQMFRLDHILGFYRIYAFPWRPERNHEFIGLGREEAAAITHGRLPHWSLRPDDTMENKAANREDGDARLRAIFDAANGAEVIAEDLGWVPEYVRPHLASLGIAGFRIPHWDCNEHGHPTPGDFFPENTFATYSTHDHDPVNGIWRACQRTIQQHHEQPTEQTGWWVGGCHNTLRILSEFAGIPTAHHSPWPPFTEGIRLRFIKALLSSNSRYAALMVTELFSLDDRFNHPGTTGGENWRYRLPWTLEEIMEDPLLRANGEKFAAIISITRRSP</sequence>
<dbReference type="InterPro" id="IPR017853">
    <property type="entry name" value="GH"/>
</dbReference>
<evidence type="ECO:0000313" key="11">
    <source>
        <dbReference type="Proteomes" id="UP000600139"/>
    </source>
</evidence>
<protein>
    <recommendedName>
        <fullName evidence="4">4-alpha-glucanotransferase</fullName>
        <ecNumber evidence="3">2.4.1.25</ecNumber>
    </recommendedName>
    <alternativeName>
        <fullName evidence="8">Amylomaltase</fullName>
    </alternativeName>
    <alternativeName>
        <fullName evidence="9">Disproportionating enzyme</fullName>
    </alternativeName>
</protein>
<keyword evidence="6" id="KW-0808">Transferase</keyword>
<dbReference type="PANTHER" id="PTHR32438:SF5">
    <property type="entry name" value="4-ALPHA-GLUCANOTRANSFERASE DPE1, CHLOROPLASTIC_AMYLOPLASTIC"/>
    <property type="match status" value="1"/>
</dbReference>
<evidence type="ECO:0000256" key="3">
    <source>
        <dbReference type="ARBA" id="ARBA00012560"/>
    </source>
</evidence>
<reference evidence="10" key="1">
    <citation type="submission" date="2021-01" db="EMBL/GenBank/DDBJ databases">
        <title>Modified the classification status of verrucomicrobia.</title>
        <authorList>
            <person name="Feng X."/>
        </authorList>
    </citation>
    <scope>NUCLEOTIDE SEQUENCE</scope>
    <source>
        <strain evidence="10">JCM 18052</strain>
    </source>
</reference>
<evidence type="ECO:0000256" key="2">
    <source>
        <dbReference type="ARBA" id="ARBA00005684"/>
    </source>
</evidence>
<dbReference type="PANTHER" id="PTHR32438">
    <property type="entry name" value="4-ALPHA-GLUCANOTRANSFERASE DPE1, CHLOROPLASTIC/AMYLOPLASTIC"/>
    <property type="match status" value="1"/>
</dbReference>
<dbReference type="EC" id="2.4.1.25" evidence="3"/>
<organism evidence="10 11">
    <name type="scientific">Luteolibacter yonseiensis</name>
    <dbReference type="NCBI Taxonomy" id="1144680"/>
    <lineage>
        <taxon>Bacteria</taxon>
        <taxon>Pseudomonadati</taxon>
        <taxon>Verrucomicrobiota</taxon>
        <taxon>Verrucomicrobiia</taxon>
        <taxon>Verrucomicrobiales</taxon>
        <taxon>Verrucomicrobiaceae</taxon>
        <taxon>Luteolibacter</taxon>
    </lineage>
</organism>
<dbReference type="RefSeq" id="WP_200352499.1">
    <property type="nucleotide sequence ID" value="NZ_BAABHZ010000001.1"/>
</dbReference>
<evidence type="ECO:0000256" key="4">
    <source>
        <dbReference type="ARBA" id="ARBA00020295"/>
    </source>
</evidence>
<dbReference type="SUPFAM" id="SSF51445">
    <property type="entry name" value="(Trans)glycosidases"/>
    <property type="match status" value="1"/>
</dbReference>
<dbReference type="Proteomes" id="UP000600139">
    <property type="component" value="Unassembled WGS sequence"/>
</dbReference>
<evidence type="ECO:0000256" key="7">
    <source>
        <dbReference type="ARBA" id="ARBA00023277"/>
    </source>
</evidence>
<evidence type="ECO:0000256" key="1">
    <source>
        <dbReference type="ARBA" id="ARBA00000439"/>
    </source>
</evidence>
<accession>A0A934R5X6</accession>
<dbReference type="GO" id="GO:0005975">
    <property type="term" value="P:carbohydrate metabolic process"/>
    <property type="evidence" value="ECO:0007669"/>
    <property type="project" value="InterPro"/>
</dbReference>
<keyword evidence="7" id="KW-0119">Carbohydrate metabolism</keyword>
<comment type="catalytic activity">
    <reaction evidence="1">
        <text>Transfers a segment of a (1-&gt;4)-alpha-D-glucan to a new position in an acceptor, which may be glucose or a (1-&gt;4)-alpha-D-glucan.</text>
        <dbReference type="EC" id="2.4.1.25"/>
    </reaction>
</comment>
<comment type="similarity">
    <text evidence="2">Belongs to the disproportionating enzyme family.</text>
</comment>
<evidence type="ECO:0000256" key="5">
    <source>
        <dbReference type="ARBA" id="ARBA00022676"/>
    </source>
</evidence>
<evidence type="ECO:0000256" key="9">
    <source>
        <dbReference type="ARBA" id="ARBA00031501"/>
    </source>
</evidence>
<evidence type="ECO:0000256" key="6">
    <source>
        <dbReference type="ARBA" id="ARBA00022679"/>
    </source>
</evidence>
<dbReference type="InterPro" id="IPR003385">
    <property type="entry name" value="Glyco_hydro_77"/>
</dbReference>
<evidence type="ECO:0000256" key="8">
    <source>
        <dbReference type="ARBA" id="ARBA00031423"/>
    </source>
</evidence>
<comment type="caution">
    <text evidence="10">The sequence shown here is derived from an EMBL/GenBank/DDBJ whole genome shotgun (WGS) entry which is preliminary data.</text>
</comment>